<sequence>MSPTLELLIILLLQLTMSLAWIVDKIAWCPPSHVISLKWAHQMPKGWVNSGLPIFSSTLWDPPILGVAACETFFQSLPLSTVNPGSDLSFCGLPALTFPIAPAKPAILSKSLVQFPESSKMVERMVASGDIRGTWFMSLLIVDGGLHNATVLLWRPYQHCGGTRE</sequence>
<evidence type="ECO:0000256" key="1">
    <source>
        <dbReference type="SAM" id="SignalP"/>
    </source>
</evidence>
<dbReference type="AlphaFoldDB" id="A0AAD7NZK2"/>
<evidence type="ECO:0000313" key="3">
    <source>
        <dbReference type="Proteomes" id="UP001215280"/>
    </source>
</evidence>
<feature type="signal peptide" evidence="1">
    <location>
        <begin position="1"/>
        <end position="20"/>
    </location>
</feature>
<name>A0AAD7NZK2_9AGAR</name>
<reference evidence="2" key="1">
    <citation type="submission" date="2023-03" db="EMBL/GenBank/DDBJ databases">
        <title>Massive genome expansion in bonnet fungi (Mycena s.s.) driven by repeated elements and novel gene families across ecological guilds.</title>
        <authorList>
            <consortium name="Lawrence Berkeley National Laboratory"/>
            <person name="Harder C.B."/>
            <person name="Miyauchi S."/>
            <person name="Viragh M."/>
            <person name="Kuo A."/>
            <person name="Thoen E."/>
            <person name="Andreopoulos B."/>
            <person name="Lu D."/>
            <person name="Skrede I."/>
            <person name="Drula E."/>
            <person name="Henrissat B."/>
            <person name="Morin E."/>
            <person name="Kohler A."/>
            <person name="Barry K."/>
            <person name="LaButti K."/>
            <person name="Morin E."/>
            <person name="Salamov A."/>
            <person name="Lipzen A."/>
            <person name="Mereny Z."/>
            <person name="Hegedus B."/>
            <person name="Baldrian P."/>
            <person name="Stursova M."/>
            <person name="Weitz H."/>
            <person name="Taylor A."/>
            <person name="Grigoriev I.V."/>
            <person name="Nagy L.G."/>
            <person name="Martin F."/>
            <person name="Kauserud H."/>
        </authorList>
    </citation>
    <scope>NUCLEOTIDE SEQUENCE</scope>
    <source>
        <strain evidence="2">CBHHK188m</strain>
    </source>
</reference>
<gene>
    <name evidence="2" type="ORF">DFH07DRAFT_764451</name>
</gene>
<keyword evidence="1" id="KW-0732">Signal</keyword>
<dbReference type="Proteomes" id="UP001215280">
    <property type="component" value="Unassembled WGS sequence"/>
</dbReference>
<keyword evidence="3" id="KW-1185">Reference proteome</keyword>
<proteinExistence type="predicted"/>
<organism evidence="2 3">
    <name type="scientific">Mycena maculata</name>
    <dbReference type="NCBI Taxonomy" id="230809"/>
    <lineage>
        <taxon>Eukaryota</taxon>
        <taxon>Fungi</taxon>
        <taxon>Dikarya</taxon>
        <taxon>Basidiomycota</taxon>
        <taxon>Agaricomycotina</taxon>
        <taxon>Agaricomycetes</taxon>
        <taxon>Agaricomycetidae</taxon>
        <taxon>Agaricales</taxon>
        <taxon>Marasmiineae</taxon>
        <taxon>Mycenaceae</taxon>
        <taxon>Mycena</taxon>
    </lineage>
</organism>
<dbReference type="EMBL" id="JARJLG010000003">
    <property type="protein sequence ID" value="KAJ7782283.1"/>
    <property type="molecule type" value="Genomic_DNA"/>
</dbReference>
<comment type="caution">
    <text evidence="2">The sequence shown here is derived from an EMBL/GenBank/DDBJ whole genome shotgun (WGS) entry which is preliminary data.</text>
</comment>
<evidence type="ECO:0000313" key="2">
    <source>
        <dbReference type="EMBL" id="KAJ7782283.1"/>
    </source>
</evidence>
<feature type="chain" id="PRO_5042253377" evidence="1">
    <location>
        <begin position="21"/>
        <end position="165"/>
    </location>
</feature>
<accession>A0AAD7NZK2</accession>
<protein>
    <submittedName>
        <fullName evidence="2">Uncharacterized protein</fullName>
    </submittedName>
</protein>